<dbReference type="InterPro" id="IPR036871">
    <property type="entry name" value="PX_dom_sf"/>
</dbReference>
<feature type="region of interest" description="Disordered" evidence="11">
    <location>
        <begin position="58"/>
        <end position="77"/>
    </location>
</feature>
<feature type="domain" description="PX" evidence="12">
    <location>
        <begin position="185"/>
        <end position="307"/>
    </location>
</feature>
<evidence type="ECO:0000256" key="1">
    <source>
        <dbReference type="ARBA" id="ARBA00004184"/>
    </source>
</evidence>
<dbReference type="PANTHER" id="PTHR45949">
    <property type="entry name" value="SORTING NEXIN-4"/>
    <property type="match status" value="1"/>
</dbReference>
<feature type="coiled-coil region" evidence="10">
    <location>
        <begin position="343"/>
        <end position="377"/>
    </location>
</feature>
<comment type="caution">
    <text evidence="13">The sequence shown here is derived from an EMBL/GenBank/DDBJ whole genome shotgun (WGS) entry which is preliminary data.</text>
</comment>
<dbReference type="SUPFAM" id="SSF64268">
    <property type="entry name" value="PX domain"/>
    <property type="match status" value="1"/>
</dbReference>
<name>A0A9P6JH85_9FUNG</name>
<keyword evidence="14" id="KW-1185">Reference proteome</keyword>
<reference evidence="13" key="1">
    <citation type="journal article" date="2020" name="Fungal Divers.">
        <title>Resolving the Mortierellaceae phylogeny through synthesis of multi-gene phylogenetics and phylogenomics.</title>
        <authorList>
            <person name="Vandepol N."/>
            <person name="Liber J."/>
            <person name="Desiro A."/>
            <person name="Na H."/>
            <person name="Kennedy M."/>
            <person name="Barry K."/>
            <person name="Grigoriev I.V."/>
            <person name="Miller A.N."/>
            <person name="O'Donnell K."/>
            <person name="Stajich J.E."/>
            <person name="Bonito G."/>
        </authorList>
    </citation>
    <scope>NUCLEOTIDE SEQUENCE</scope>
    <source>
        <strain evidence="13">MES-2147</strain>
    </source>
</reference>
<evidence type="ECO:0000256" key="10">
    <source>
        <dbReference type="SAM" id="Coils"/>
    </source>
</evidence>
<keyword evidence="5" id="KW-0963">Cytoplasm</keyword>
<keyword evidence="4" id="KW-0813">Transport</keyword>
<evidence type="ECO:0000313" key="14">
    <source>
        <dbReference type="Proteomes" id="UP000749646"/>
    </source>
</evidence>
<sequence>MDHDDVGYSSVEWDNPYSPRGGDHHFPSEEDDDQHDNPYQVNPYQTSNILQTSRFAAASDDEDDNDENTNNTIVTSSAILPTEPSAWADESLDNEVIDINGAGVHTVNSVQTPLHTPLHTVTSTHNDSSSSSNMYSQDNEDGSENVNIGQSSTSQKARDPLTAKRNNESPLHDKALAKPLEVMLTNMFPMEITVTDPIKEDDNFISYMVNTKTTMPSFSGTSVSVRRRFQDFRWLHNALSRVSPERVLPPLPDKHRLGYVRGDRFSRDFVEKRRASLERYLNKIAAHPILQDQDPVRVFLDSRDWGSEQAQQARLLPDESRLEAVGDVFLNAFAKVKKPEEKFLIIKDEVDKLEENLQQLEKIGNRILKRQEELEADYREFGGAITSLGNLETGITGPLHRFGHTVSNYASILRDLTTKEDSEFLSELHECLAYCNSVKSVLKLRDQKQLDFEGLSEMYQQQVSERERLKSNGRLGGSARFGGFIQQKLDELKGVDQMEKLRVVEDAIKNLADETNKGMDISMAFTVEAGKEYELFQIQKTKDLRQCLLDYSTSRVEFFEKGEELWSQIIPDLEAIQVDE</sequence>
<comment type="similarity">
    <text evidence="3">Belongs to the sorting nexin family.</text>
</comment>
<dbReference type="InterPro" id="IPR015404">
    <property type="entry name" value="Vps5_C"/>
</dbReference>
<evidence type="ECO:0000313" key="13">
    <source>
        <dbReference type="EMBL" id="KAF9979406.1"/>
    </source>
</evidence>
<dbReference type="OrthoDB" id="205639at2759"/>
<evidence type="ECO:0000256" key="7">
    <source>
        <dbReference type="ARBA" id="ARBA00023136"/>
    </source>
</evidence>
<feature type="region of interest" description="Disordered" evidence="11">
    <location>
        <begin position="117"/>
        <end position="172"/>
    </location>
</feature>
<evidence type="ECO:0000256" key="6">
    <source>
        <dbReference type="ARBA" id="ARBA00023121"/>
    </source>
</evidence>
<evidence type="ECO:0000256" key="4">
    <source>
        <dbReference type="ARBA" id="ARBA00022448"/>
    </source>
</evidence>
<dbReference type="SMART" id="SM00312">
    <property type="entry name" value="PX"/>
    <property type="match status" value="1"/>
</dbReference>
<dbReference type="EMBL" id="JAAAHW010004065">
    <property type="protein sequence ID" value="KAF9979406.1"/>
    <property type="molecule type" value="Genomic_DNA"/>
</dbReference>
<dbReference type="GO" id="GO:0015031">
    <property type="term" value="P:protein transport"/>
    <property type="evidence" value="ECO:0007669"/>
    <property type="project" value="TreeGrafter"/>
</dbReference>
<feature type="compositionally biased region" description="Polar residues" evidence="11">
    <location>
        <begin position="37"/>
        <end position="50"/>
    </location>
</feature>
<dbReference type="Proteomes" id="UP000749646">
    <property type="component" value="Unassembled WGS sequence"/>
</dbReference>
<evidence type="ECO:0000256" key="2">
    <source>
        <dbReference type="ARBA" id="ARBA00004496"/>
    </source>
</evidence>
<dbReference type="GO" id="GO:0035091">
    <property type="term" value="F:phosphatidylinositol binding"/>
    <property type="evidence" value="ECO:0007669"/>
    <property type="project" value="InterPro"/>
</dbReference>
<evidence type="ECO:0000256" key="3">
    <source>
        <dbReference type="ARBA" id="ARBA00010883"/>
    </source>
</evidence>
<evidence type="ECO:0000256" key="5">
    <source>
        <dbReference type="ARBA" id="ARBA00022490"/>
    </source>
</evidence>
<keyword evidence="10" id="KW-0175">Coiled coil</keyword>
<protein>
    <recommendedName>
        <fullName evidence="8">Sorting nexin-4</fullName>
    </recommendedName>
    <alternativeName>
        <fullName evidence="9">Autophagy-related protein 24</fullName>
    </alternativeName>
</protein>
<dbReference type="AlphaFoldDB" id="A0A9P6JH85"/>
<proteinExistence type="inferred from homology"/>
<feature type="compositionally biased region" description="Basic and acidic residues" evidence="11">
    <location>
        <begin position="156"/>
        <end position="172"/>
    </location>
</feature>
<evidence type="ECO:0000256" key="11">
    <source>
        <dbReference type="SAM" id="MobiDB-lite"/>
    </source>
</evidence>
<feature type="compositionally biased region" description="Polar residues" evidence="11">
    <location>
        <begin position="144"/>
        <end position="155"/>
    </location>
</feature>
<comment type="subcellular location">
    <subcellularLocation>
        <location evidence="2">Cytoplasm</location>
    </subcellularLocation>
    <subcellularLocation>
        <location evidence="1">Endomembrane system</location>
        <topology evidence="1">Peripheral membrane protein</topology>
    </subcellularLocation>
</comment>
<organism evidence="13 14">
    <name type="scientific">Modicella reniformis</name>
    <dbReference type="NCBI Taxonomy" id="1440133"/>
    <lineage>
        <taxon>Eukaryota</taxon>
        <taxon>Fungi</taxon>
        <taxon>Fungi incertae sedis</taxon>
        <taxon>Mucoromycota</taxon>
        <taxon>Mortierellomycotina</taxon>
        <taxon>Mortierellomycetes</taxon>
        <taxon>Mortierellales</taxon>
        <taxon>Mortierellaceae</taxon>
        <taxon>Modicella</taxon>
    </lineage>
</organism>
<evidence type="ECO:0000256" key="9">
    <source>
        <dbReference type="ARBA" id="ARBA00041273"/>
    </source>
</evidence>
<accession>A0A9P6JH85</accession>
<evidence type="ECO:0000259" key="12">
    <source>
        <dbReference type="PROSITE" id="PS50195"/>
    </source>
</evidence>
<dbReference type="GO" id="GO:0034727">
    <property type="term" value="P:piecemeal microautophagy of the nucleus"/>
    <property type="evidence" value="ECO:0007669"/>
    <property type="project" value="TreeGrafter"/>
</dbReference>
<dbReference type="Pfam" id="PF09325">
    <property type="entry name" value="Vps5"/>
    <property type="match status" value="1"/>
</dbReference>
<dbReference type="GO" id="GO:0000422">
    <property type="term" value="P:autophagy of mitochondrion"/>
    <property type="evidence" value="ECO:0007669"/>
    <property type="project" value="TreeGrafter"/>
</dbReference>
<dbReference type="SUPFAM" id="SSF103657">
    <property type="entry name" value="BAR/IMD domain-like"/>
    <property type="match status" value="1"/>
</dbReference>
<dbReference type="Gene3D" id="1.20.1270.60">
    <property type="entry name" value="Arfaptin homology (AH) domain/BAR domain"/>
    <property type="match status" value="1"/>
</dbReference>
<keyword evidence="7" id="KW-0472">Membrane</keyword>
<dbReference type="PROSITE" id="PS50195">
    <property type="entry name" value="PX"/>
    <property type="match status" value="1"/>
</dbReference>
<feature type="compositionally biased region" description="Polar residues" evidence="11">
    <location>
        <begin position="117"/>
        <end position="137"/>
    </location>
</feature>
<dbReference type="Pfam" id="PF00787">
    <property type="entry name" value="PX"/>
    <property type="match status" value="1"/>
</dbReference>
<dbReference type="Gene3D" id="3.30.1520.10">
    <property type="entry name" value="Phox-like domain"/>
    <property type="match status" value="1"/>
</dbReference>
<feature type="region of interest" description="Disordered" evidence="11">
    <location>
        <begin position="1"/>
        <end position="50"/>
    </location>
</feature>
<dbReference type="GO" id="GO:0032456">
    <property type="term" value="P:endocytic recycling"/>
    <property type="evidence" value="ECO:0007669"/>
    <property type="project" value="TreeGrafter"/>
</dbReference>
<dbReference type="InterPro" id="IPR027267">
    <property type="entry name" value="AH/BAR_dom_sf"/>
</dbReference>
<dbReference type="GO" id="GO:0000407">
    <property type="term" value="C:phagophore assembly site"/>
    <property type="evidence" value="ECO:0007669"/>
    <property type="project" value="TreeGrafter"/>
</dbReference>
<dbReference type="InterPro" id="IPR001683">
    <property type="entry name" value="PX_dom"/>
</dbReference>
<keyword evidence="6" id="KW-0446">Lipid-binding</keyword>
<gene>
    <name evidence="13" type="primary">SNX4</name>
    <name evidence="13" type="ORF">BGZ65_006628</name>
</gene>
<dbReference type="PANTHER" id="PTHR45949:SF2">
    <property type="entry name" value="SORTING NEXIN-4"/>
    <property type="match status" value="1"/>
</dbReference>
<evidence type="ECO:0000256" key="8">
    <source>
        <dbReference type="ARBA" id="ARBA00040748"/>
    </source>
</evidence>
<dbReference type="GO" id="GO:0061709">
    <property type="term" value="P:reticulophagy"/>
    <property type="evidence" value="ECO:0007669"/>
    <property type="project" value="TreeGrafter"/>
</dbReference>
<dbReference type="GO" id="GO:0005769">
    <property type="term" value="C:early endosome"/>
    <property type="evidence" value="ECO:0007669"/>
    <property type="project" value="TreeGrafter"/>
</dbReference>